<keyword evidence="2" id="KW-1185">Reference proteome</keyword>
<name>A0ACD5X275_AVESA</name>
<sequence length="187" mass="20967">MHACKFARKSSMTTATLRFVFNWFLFCMPSLMHCKIAAKFELLSQVSRPRAPLSLTPLGDLHFCLPRCRRRDEAAGGSPWAPLFSSRAFSSRHPAQKPAGDAPVPSAVDHKSIMPEDKFHKLADDTIHDLLEKLEEYGDSQQMDGFDIDYGNQVLTLRLGDLGTDLCCKQANTKQTNLAIFTCEWAC</sequence>
<dbReference type="EnsemblPlants" id="AVESA.00010b.r2.4CG1316340.1">
    <property type="protein sequence ID" value="AVESA.00010b.r2.4CG1316340.1.CDS"/>
    <property type="gene ID" value="AVESA.00010b.r2.4CG1316340"/>
</dbReference>
<evidence type="ECO:0000313" key="1">
    <source>
        <dbReference type="EnsemblPlants" id="AVESA.00010b.r2.4CG1316340.1.CDS"/>
    </source>
</evidence>
<reference evidence="1" key="1">
    <citation type="submission" date="2021-05" db="EMBL/GenBank/DDBJ databases">
        <authorList>
            <person name="Scholz U."/>
            <person name="Mascher M."/>
            <person name="Fiebig A."/>
        </authorList>
    </citation>
    <scope>NUCLEOTIDE SEQUENCE [LARGE SCALE GENOMIC DNA]</scope>
</reference>
<accession>A0ACD5X275</accession>
<proteinExistence type="predicted"/>
<reference evidence="1" key="2">
    <citation type="submission" date="2025-09" db="UniProtKB">
        <authorList>
            <consortium name="EnsemblPlants"/>
        </authorList>
    </citation>
    <scope>IDENTIFICATION</scope>
</reference>
<organism evidence="1 2">
    <name type="scientific">Avena sativa</name>
    <name type="common">Oat</name>
    <dbReference type="NCBI Taxonomy" id="4498"/>
    <lineage>
        <taxon>Eukaryota</taxon>
        <taxon>Viridiplantae</taxon>
        <taxon>Streptophyta</taxon>
        <taxon>Embryophyta</taxon>
        <taxon>Tracheophyta</taxon>
        <taxon>Spermatophyta</taxon>
        <taxon>Magnoliopsida</taxon>
        <taxon>Liliopsida</taxon>
        <taxon>Poales</taxon>
        <taxon>Poaceae</taxon>
        <taxon>BOP clade</taxon>
        <taxon>Pooideae</taxon>
        <taxon>Poodae</taxon>
        <taxon>Poeae</taxon>
        <taxon>Poeae Chloroplast Group 1 (Aveneae type)</taxon>
        <taxon>Aveninae</taxon>
        <taxon>Avena</taxon>
    </lineage>
</organism>
<dbReference type="Proteomes" id="UP001732700">
    <property type="component" value="Chromosome 4C"/>
</dbReference>
<protein>
    <submittedName>
        <fullName evidence="1">Uncharacterized protein</fullName>
    </submittedName>
</protein>
<evidence type="ECO:0000313" key="2">
    <source>
        <dbReference type="Proteomes" id="UP001732700"/>
    </source>
</evidence>